<evidence type="ECO:0000313" key="1">
    <source>
        <dbReference type="EMBL" id="EOY28490.1"/>
    </source>
</evidence>
<organism evidence="1 2">
    <name type="scientific">Theobroma cacao</name>
    <name type="common">Cacao</name>
    <name type="synonym">Cocoa</name>
    <dbReference type="NCBI Taxonomy" id="3641"/>
    <lineage>
        <taxon>Eukaryota</taxon>
        <taxon>Viridiplantae</taxon>
        <taxon>Streptophyta</taxon>
        <taxon>Embryophyta</taxon>
        <taxon>Tracheophyta</taxon>
        <taxon>Spermatophyta</taxon>
        <taxon>Magnoliopsida</taxon>
        <taxon>eudicotyledons</taxon>
        <taxon>Gunneridae</taxon>
        <taxon>Pentapetalae</taxon>
        <taxon>rosids</taxon>
        <taxon>malvids</taxon>
        <taxon>Malvales</taxon>
        <taxon>Malvaceae</taxon>
        <taxon>Byttnerioideae</taxon>
        <taxon>Theobroma</taxon>
    </lineage>
</organism>
<sequence>MVISYSSHSSLTLALGVPLSNWWSWFVHFEDIWNVLYGSPLSLGFSVGNGHFTFHKENERFHTRNGAGLGYGPRKGTLLGQSWTLPPN</sequence>
<name>A0A061GF22_THECC</name>
<proteinExistence type="predicted"/>
<dbReference type="InParanoid" id="A0A061GF22"/>
<gene>
    <name evidence="1" type="ORF">TCM_030034</name>
</gene>
<dbReference type="AlphaFoldDB" id="A0A061GF22"/>
<reference evidence="1 2" key="1">
    <citation type="journal article" date="2013" name="Genome Biol.">
        <title>The genome sequence of the most widely cultivated cacao type and its use to identify candidate genes regulating pod color.</title>
        <authorList>
            <person name="Motamayor J.C."/>
            <person name="Mockaitis K."/>
            <person name="Schmutz J."/>
            <person name="Haiminen N."/>
            <person name="Iii D.L."/>
            <person name="Cornejo O."/>
            <person name="Findley S.D."/>
            <person name="Zheng P."/>
            <person name="Utro F."/>
            <person name="Royaert S."/>
            <person name="Saski C."/>
            <person name="Jenkins J."/>
            <person name="Podicheti R."/>
            <person name="Zhao M."/>
            <person name="Scheffler B.E."/>
            <person name="Stack J.C."/>
            <person name="Feltus F.A."/>
            <person name="Mustiga G.M."/>
            <person name="Amores F."/>
            <person name="Phillips W."/>
            <person name="Marelli J.P."/>
            <person name="May G.D."/>
            <person name="Shapiro H."/>
            <person name="Ma J."/>
            <person name="Bustamante C.D."/>
            <person name="Schnell R.J."/>
            <person name="Main D."/>
            <person name="Gilbert D."/>
            <person name="Parida L."/>
            <person name="Kuhn D.N."/>
        </authorList>
    </citation>
    <scope>NUCLEOTIDE SEQUENCE [LARGE SCALE GENOMIC DNA]</scope>
    <source>
        <strain evidence="2">cv. Matina 1-6</strain>
    </source>
</reference>
<keyword evidence="2" id="KW-1185">Reference proteome</keyword>
<accession>A0A061GF22</accession>
<evidence type="ECO:0000313" key="2">
    <source>
        <dbReference type="Proteomes" id="UP000026915"/>
    </source>
</evidence>
<dbReference type="HOGENOM" id="CLU_2473499_0_0_1"/>
<dbReference type="Proteomes" id="UP000026915">
    <property type="component" value="Chromosome 6"/>
</dbReference>
<dbReference type="EMBL" id="CM001884">
    <property type="protein sequence ID" value="EOY28490.1"/>
    <property type="molecule type" value="Genomic_DNA"/>
</dbReference>
<dbReference type="Gramene" id="EOY28490">
    <property type="protein sequence ID" value="EOY28490"/>
    <property type="gene ID" value="TCM_030034"/>
</dbReference>
<protein>
    <submittedName>
        <fullName evidence="1">Uncharacterized protein</fullName>
    </submittedName>
</protein>